<dbReference type="PANTHER" id="PTHR46558:SF11">
    <property type="entry name" value="HTH-TYPE TRANSCRIPTIONAL REGULATOR XRE"/>
    <property type="match status" value="1"/>
</dbReference>
<dbReference type="Gene3D" id="1.10.260.40">
    <property type="entry name" value="lambda repressor-like DNA-binding domains"/>
    <property type="match status" value="1"/>
</dbReference>
<keyword evidence="4" id="KW-1185">Reference proteome</keyword>
<dbReference type="PANTHER" id="PTHR46558">
    <property type="entry name" value="TRACRIPTIONAL REGULATORY PROTEIN-RELATED-RELATED"/>
    <property type="match status" value="1"/>
</dbReference>
<dbReference type="PROSITE" id="PS50943">
    <property type="entry name" value="HTH_CROC1"/>
    <property type="match status" value="1"/>
</dbReference>
<name>A0ABW4BEG7_9LACO</name>
<reference evidence="4" key="1">
    <citation type="journal article" date="2019" name="Int. J. Syst. Evol. Microbiol.">
        <title>The Global Catalogue of Microorganisms (GCM) 10K type strain sequencing project: providing services to taxonomists for standard genome sequencing and annotation.</title>
        <authorList>
            <consortium name="The Broad Institute Genomics Platform"/>
            <consortium name="The Broad Institute Genome Sequencing Center for Infectious Disease"/>
            <person name="Wu L."/>
            <person name="Ma J."/>
        </authorList>
    </citation>
    <scope>NUCLEOTIDE SEQUENCE [LARGE SCALE GENOMIC DNA]</scope>
    <source>
        <strain evidence="4">CCM 9110</strain>
    </source>
</reference>
<organism evidence="3 4">
    <name type="scientific">Lacticaseibacillus suilingensis</name>
    <dbReference type="NCBI Taxonomy" id="2799577"/>
    <lineage>
        <taxon>Bacteria</taxon>
        <taxon>Bacillati</taxon>
        <taxon>Bacillota</taxon>
        <taxon>Bacilli</taxon>
        <taxon>Lactobacillales</taxon>
        <taxon>Lactobacillaceae</taxon>
        <taxon>Lacticaseibacillus</taxon>
    </lineage>
</organism>
<comment type="caution">
    <text evidence="3">The sequence shown here is derived from an EMBL/GenBank/DDBJ whole genome shotgun (WGS) entry which is preliminary data.</text>
</comment>
<dbReference type="SMART" id="SM00530">
    <property type="entry name" value="HTH_XRE"/>
    <property type="match status" value="1"/>
</dbReference>
<proteinExistence type="predicted"/>
<feature type="domain" description="HTH cro/C1-type" evidence="2">
    <location>
        <begin position="8"/>
        <end position="62"/>
    </location>
</feature>
<evidence type="ECO:0000259" key="2">
    <source>
        <dbReference type="PROSITE" id="PS50943"/>
    </source>
</evidence>
<evidence type="ECO:0000313" key="3">
    <source>
        <dbReference type="EMBL" id="MFD1398882.1"/>
    </source>
</evidence>
<accession>A0ABW4BEG7</accession>
<keyword evidence="1" id="KW-0238">DNA-binding</keyword>
<dbReference type="InterPro" id="IPR001387">
    <property type="entry name" value="Cro/C1-type_HTH"/>
</dbReference>
<evidence type="ECO:0000313" key="4">
    <source>
        <dbReference type="Proteomes" id="UP001597199"/>
    </source>
</evidence>
<dbReference type="RefSeq" id="WP_204118505.1">
    <property type="nucleotide sequence ID" value="NZ_BOLV01000005.1"/>
</dbReference>
<dbReference type="Proteomes" id="UP001597199">
    <property type="component" value="Unassembled WGS sequence"/>
</dbReference>
<gene>
    <name evidence="3" type="ORF">ACFQ41_06130</name>
</gene>
<dbReference type="SUPFAM" id="SSF47413">
    <property type="entry name" value="lambda repressor-like DNA-binding domains"/>
    <property type="match status" value="1"/>
</dbReference>
<dbReference type="CDD" id="cd00093">
    <property type="entry name" value="HTH_XRE"/>
    <property type="match status" value="1"/>
</dbReference>
<dbReference type="EMBL" id="JBHTOA010000025">
    <property type="protein sequence ID" value="MFD1398882.1"/>
    <property type="molecule type" value="Genomic_DNA"/>
</dbReference>
<protein>
    <submittedName>
        <fullName evidence="3">Helix-turn-helix domain-containing protein</fullName>
    </submittedName>
</protein>
<evidence type="ECO:0000256" key="1">
    <source>
        <dbReference type="ARBA" id="ARBA00023125"/>
    </source>
</evidence>
<dbReference type="Pfam" id="PF01381">
    <property type="entry name" value="HTH_3"/>
    <property type="match status" value="1"/>
</dbReference>
<dbReference type="InterPro" id="IPR010982">
    <property type="entry name" value="Lambda_DNA-bd_dom_sf"/>
</dbReference>
<sequence length="366" mass="39513">MLNVGTVILAQRKAAGLTQQAVADFLGVSKASVSKWETGQSYPDITLLPLLASFFNITVDELLAYSAQLSDAEVAQLYRQLQARLLKESAAVVYQAIEATIHRYYACPNLVLSMGLLLLNHSDLLPGDRLTYIQEAQALFAHVPTITQTPTLLDKATKLAAMCDLMLQQPQAVLAKLGPTAPEVMPADSLIAGAYQQLGQVDQAIATLQSGLYQNVAVMLSGLTNYLQMTIAAPERFTATVQRGQALIEAFKVATLNPIVAINFWSSAAVGFGALNQADQVAQQLHLLLPVLQTLPEPLTLHGDDYFDQIDDWLAATETAGVTPRNSGHVKAELAQLLLTHPALQAVFKQPALAPLQAQLKELTHD</sequence>